<evidence type="ECO:0000313" key="2">
    <source>
        <dbReference type="Proteomes" id="UP000637061"/>
    </source>
</evidence>
<evidence type="ECO:0008006" key="3">
    <source>
        <dbReference type="Google" id="ProtNLM"/>
    </source>
</evidence>
<dbReference type="RefSeq" id="WP_198747730.1">
    <property type="nucleotide sequence ID" value="NZ_JAEHTE010000023.1"/>
</dbReference>
<organism evidence="1 2">
    <name type="scientific">Pseudomonas putida</name>
    <name type="common">Arthrobacter siderocapsulatus</name>
    <dbReference type="NCBI Taxonomy" id="303"/>
    <lineage>
        <taxon>Bacteria</taxon>
        <taxon>Pseudomonadati</taxon>
        <taxon>Pseudomonadota</taxon>
        <taxon>Gammaproteobacteria</taxon>
        <taxon>Pseudomonadales</taxon>
        <taxon>Pseudomonadaceae</taxon>
        <taxon>Pseudomonas</taxon>
    </lineage>
</organism>
<evidence type="ECO:0000313" key="1">
    <source>
        <dbReference type="EMBL" id="MBI6885803.1"/>
    </source>
</evidence>
<protein>
    <recommendedName>
        <fullName evidence="3">YgiT-type zinc finger protein</fullName>
    </recommendedName>
</protein>
<dbReference type="EMBL" id="JAEHTE010000023">
    <property type="protein sequence ID" value="MBI6885803.1"/>
    <property type="molecule type" value="Genomic_DNA"/>
</dbReference>
<dbReference type="Proteomes" id="UP000637061">
    <property type="component" value="Unassembled WGS sequence"/>
</dbReference>
<dbReference type="AlphaFoldDB" id="A0A8I1JL77"/>
<sequence length="122" mass="14054">MTQEICPICEEGVLEETQFTDSHTYRGVTRQLTFLSGECTVCGSHVGRSSHSRDNLNQVLRFYAEVKYGQKGMEMPIELLRAIYDRHLKPKGTPAYLWSVKLARTRGLQRLPRGLYAKQHRI</sequence>
<gene>
    <name evidence="1" type="ORF">JEU22_18000</name>
</gene>
<name>A0A8I1JL77_PSEPU</name>
<comment type="caution">
    <text evidence="1">The sequence shown here is derived from an EMBL/GenBank/DDBJ whole genome shotgun (WGS) entry which is preliminary data.</text>
</comment>
<proteinExistence type="predicted"/>
<reference evidence="1" key="1">
    <citation type="submission" date="2020-12" db="EMBL/GenBank/DDBJ databases">
        <title>Enhanced detection system for hospital associated transmission using whole genome sequencing surveillance.</title>
        <authorList>
            <person name="Harrison L.H."/>
            <person name="Van Tyne D."/>
            <person name="Marsh J.W."/>
            <person name="Griffith M.P."/>
            <person name="Snyder D.J."/>
            <person name="Cooper V.S."/>
            <person name="Mustapha M."/>
        </authorList>
    </citation>
    <scope>NUCLEOTIDE SEQUENCE</scope>
    <source>
        <strain evidence="1">PSB00042</strain>
    </source>
</reference>
<accession>A0A8I1JL77</accession>